<dbReference type="Pfam" id="PF07963">
    <property type="entry name" value="N_methyl"/>
    <property type="match status" value="1"/>
</dbReference>
<organism evidence="4 5">
    <name type="scientific">Zymobacter palmae</name>
    <dbReference type="NCBI Taxonomy" id="33074"/>
    <lineage>
        <taxon>Bacteria</taxon>
        <taxon>Pseudomonadati</taxon>
        <taxon>Pseudomonadota</taxon>
        <taxon>Gammaproteobacteria</taxon>
        <taxon>Oceanospirillales</taxon>
        <taxon>Halomonadaceae</taxon>
        <taxon>Zymobacter group</taxon>
        <taxon>Zymobacter</taxon>
    </lineage>
</organism>
<keyword evidence="3" id="KW-1133">Transmembrane helix</keyword>
<keyword evidence="2" id="KW-0488">Methylation</keyword>
<keyword evidence="5" id="KW-1185">Reference proteome</keyword>
<evidence type="ECO:0000256" key="2">
    <source>
        <dbReference type="ARBA" id="ARBA00022481"/>
    </source>
</evidence>
<evidence type="ECO:0000256" key="1">
    <source>
        <dbReference type="ARBA" id="ARBA00005233"/>
    </source>
</evidence>
<dbReference type="EMBL" id="AP018933">
    <property type="protein sequence ID" value="BBG29695.1"/>
    <property type="molecule type" value="Genomic_DNA"/>
</dbReference>
<accession>A0A348HDJ3</accession>
<dbReference type="PANTHER" id="PTHR30093:SF34">
    <property type="entry name" value="PREPILIN PEPTIDASE-DEPENDENT PROTEIN D"/>
    <property type="match status" value="1"/>
</dbReference>
<feature type="transmembrane region" description="Helical" evidence="3">
    <location>
        <begin position="30"/>
        <end position="53"/>
    </location>
</feature>
<dbReference type="InterPro" id="IPR045584">
    <property type="entry name" value="Pilin-like"/>
</dbReference>
<dbReference type="AlphaFoldDB" id="A0A348HDJ3"/>
<keyword evidence="3" id="KW-0472">Membrane</keyword>
<dbReference type="STRING" id="1123510.GCA_000620025_02283"/>
<proteinExistence type="inferred from homology"/>
<name>A0A348HDJ3_9GAMM</name>
<evidence type="ECO:0000313" key="4">
    <source>
        <dbReference type="EMBL" id="BBG29695.1"/>
    </source>
</evidence>
<evidence type="ECO:0000313" key="5">
    <source>
        <dbReference type="Proteomes" id="UP000267342"/>
    </source>
</evidence>
<dbReference type="RefSeq" id="WP_038278377.1">
    <property type="nucleotide sequence ID" value="NZ_AP018933.1"/>
</dbReference>
<dbReference type="SUPFAM" id="SSF54523">
    <property type="entry name" value="Pili subunits"/>
    <property type="match status" value="1"/>
</dbReference>
<dbReference type="OrthoDB" id="5918848at2"/>
<keyword evidence="3" id="KW-0812">Transmembrane</keyword>
<evidence type="ECO:0000256" key="3">
    <source>
        <dbReference type="SAM" id="Phobius"/>
    </source>
</evidence>
<dbReference type="Proteomes" id="UP000267342">
    <property type="component" value="Chromosome"/>
</dbReference>
<dbReference type="KEGG" id="zpl:ZBT109_0922"/>
<dbReference type="InterPro" id="IPR012902">
    <property type="entry name" value="N_methyl_site"/>
</dbReference>
<dbReference type="PANTHER" id="PTHR30093">
    <property type="entry name" value="GENERAL SECRETION PATHWAY PROTEIN G"/>
    <property type="match status" value="1"/>
</dbReference>
<reference evidence="4 5" key="1">
    <citation type="submission" date="2018-09" db="EMBL/GenBank/DDBJ databases">
        <title>Zymobacter palmae IAM14233 (=T109) whole genome analysis.</title>
        <authorList>
            <person name="Yanase H."/>
        </authorList>
    </citation>
    <scope>NUCLEOTIDE SEQUENCE [LARGE SCALE GENOMIC DNA]</scope>
    <source>
        <strain evidence="4 5">IAM14233</strain>
    </source>
</reference>
<dbReference type="NCBIfam" id="TIGR02532">
    <property type="entry name" value="IV_pilin_GFxxxE"/>
    <property type="match status" value="1"/>
</dbReference>
<dbReference type="Gene3D" id="3.30.700.10">
    <property type="entry name" value="Glycoprotein, Type 4 Pilin"/>
    <property type="match status" value="1"/>
</dbReference>
<comment type="similarity">
    <text evidence="1">Belongs to the N-Me-Phe pilin family.</text>
</comment>
<sequence length="162" mass="17411">MSVFAQSEVHSRLAQRQTSNGERLWAQSGFTLMEVMVVMAIIGILASIAVPAYQRYTAQAHITSAMGSLRSQQLDVEQFMMSGGGLAHYALEETSAAYGDITLTLEGQQPALHYRFNADSAAGIGEGSEEAVLHMVRKSTGGWACRAEGITSRLVPSDCHSS</sequence>
<gene>
    <name evidence="4" type="ORF">ZBT109_0922</name>
</gene>
<protein>
    <submittedName>
        <fullName evidence="4">Tfp pilus assembly protein, major pilin PilA</fullName>
    </submittedName>
</protein>